<dbReference type="AlphaFoldDB" id="A0A7R6PU26"/>
<keyword evidence="2" id="KW-0540">Nuclease</keyword>
<evidence type="ECO:0008006" key="10">
    <source>
        <dbReference type="Google" id="ProtNLM"/>
    </source>
</evidence>
<dbReference type="RefSeq" id="WP_201326985.1">
    <property type="nucleotide sequence ID" value="NZ_AP017470.1"/>
</dbReference>
<accession>A0A7R6PU26</accession>
<dbReference type="InterPro" id="IPR013527">
    <property type="entry name" value="YicC-like_N"/>
</dbReference>
<comment type="cofactor">
    <cofactor evidence="1">
        <name>a divalent metal cation</name>
        <dbReference type="ChEBI" id="CHEBI:60240"/>
    </cofactor>
</comment>
<organism evidence="8 9">
    <name type="scientific">Thermotomaculum hydrothermale</name>
    <dbReference type="NCBI Taxonomy" id="981385"/>
    <lineage>
        <taxon>Bacteria</taxon>
        <taxon>Pseudomonadati</taxon>
        <taxon>Acidobacteriota</taxon>
        <taxon>Holophagae</taxon>
        <taxon>Thermotomaculales</taxon>
        <taxon>Thermotomaculaceae</taxon>
        <taxon>Thermotomaculum</taxon>
    </lineage>
</organism>
<proteinExistence type="inferred from homology"/>
<evidence type="ECO:0000256" key="2">
    <source>
        <dbReference type="ARBA" id="ARBA00022722"/>
    </source>
</evidence>
<keyword evidence="3" id="KW-0255">Endonuclease</keyword>
<reference evidence="8 9" key="1">
    <citation type="journal article" date="2012" name="Extremophiles">
        <title>Thermotomaculum hydrothermale gen. nov., sp. nov., a novel heterotrophic thermophile within the phylum Acidobacteria from a deep-sea hydrothermal vent chimney in the Southern Okinawa Trough.</title>
        <authorList>
            <person name="Izumi H."/>
            <person name="Nunoura T."/>
            <person name="Miyazaki M."/>
            <person name="Mino S."/>
            <person name="Toki T."/>
            <person name="Takai K."/>
            <person name="Sako Y."/>
            <person name="Sawabe T."/>
            <person name="Nakagawa S."/>
        </authorList>
    </citation>
    <scope>NUCLEOTIDE SEQUENCE [LARGE SCALE GENOMIC DNA]</scope>
    <source>
        <strain evidence="8 9">AC55</strain>
    </source>
</reference>
<feature type="domain" description="Endoribonuclease YicC-like C-terminal" evidence="7">
    <location>
        <begin position="173"/>
        <end position="291"/>
    </location>
</feature>
<dbReference type="KEGG" id="thyd:TTHT_1150"/>
<dbReference type="Pfam" id="PF08340">
    <property type="entry name" value="YicC-like_C"/>
    <property type="match status" value="1"/>
</dbReference>
<keyword evidence="9" id="KW-1185">Reference proteome</keyword>
<dbReference type="InterPro" id="IPR005229">
    <property type="entry name" value="YicC/YloC-like"/>
</dbReference>
<keyword evidence="4" id="KW-0378">Hydrolase</keyword>
<evidence type="ECO:0000259" key="6">
    <source>
        <dbReference type="Pfam" id="PF03755"/>
    </source>
</evidence>
<sequence length="291" mass="34003">MRSMTGFAEAKREFDGFTVNIVIKSINSKYLDANVKIDDNFQSFENDIISIVKTKVKRGRVSIFITIEFDTSKYPVIVNEEKVKPILEQIEKIQKEFPSFDFNVPLNVFLSQNNGFFENQLTDELKEKIKQAILETLDSILDTFNKSREKEGEFLKKDFKERLNRIEILLEEIEKQRDGFFEKQLEKYRKLIGGLVKEGDENRIMIEAGILADKLDISEELTRLKSHVSVFRETMEEKEKAIGKKLDFILQEMMRESNTIGSKGKDKNISKLVIELKTEIEKIREQVQNIE</sequence>
<name>A0A7R6PU26_9BACT</name>
<dbReference type="EMBL" id="AP017470">
    <property type="protein sequence ID" value="BBB32682.1"/>
    <property type="molecule type" value="Genomic_DNA"/>
</dbReference>
<evidence type="ECO:0000256" key="5">
    <source>
        <dbReference type="ARBA" id="ARBA00035648"/>
    </source>
</evidence>
<protein>
    <recommendedName>
        <fullName evidence="10">YicC-like domain-containing protein</fullName>
    </recommendedName>
</protein>
<dbReference type="PANTHER" id="PTHR30636">
    <property type="entry name" value="UPF0701 PROTEIN YICC"/>
    <property type="match status" value="1"/>
</dbReference>
<evidence type="ECO:0000313" key="8">
    <source>
        <dbReference type="EMBL" id="BBB32682.1"/>
    </source>
</evidence>
<dbReference type="Proteomes" id="UP000595564">
    <property type="component" value="Chromosome"/>
</dbReference>
<feature type="domain" description="Endoribonuclease YicC-like N-terminal" evidence="6">
    <location>
        <begin position="1"/>
        <end position="156"/>
    </location>
</feature>
<dbReference type="GO" id="GO:0016787">
    <property type="term" value="F:hydrolase activity"/>
    <property type="evidence" value="ECO:0007669"/>
    <property type="project" value="UniProtKB-KW"/>
</dbReference>
<gene>
    <name evidence="8" type="ORF">TTHT_1150</name>
</gene>
<dbReference type="GO" id="GO:0004521">
    <property type="term" value="F:RNA endonuclease activity"/>
    <property type="evidence" value="ECO:0007669"/>
    <property type="project" value="InterPro"/>
</dbReference>
<evidence type="ECO:0000256" key="3">
    <source>
        <dbReference type="ARBA" id="ARBA00022759"/>
    </source>
</evidence>
<evidence type="ECO:0000313" key="9">
    <source>
        <dbReference type="Proteomes" id="UP000595564"/>
    </source>
</evidence>
<dbReference type="Pfam" id="PF03755">
    <property type="entry name" value="YicC-like_N"/>
    <property type="match status" value="1"/>
</dbReference>
<evidence type="ECO:0000256" key="4">
    <source>
        <dbReference type="ARBA" id="ARBA00022801"/>
    </source>
</evidence>
<dbReference type="InterPro" id="IPR013551">
    <property type="entry name" value="YicC-like_C"/>
</dbReference>
<dbReference type="PANTHER" id="PTHR30636:SF3">
    <property type="entry name" value="UPF0701 PROTEIN YICC"/>
    <property type="match status" value="1"/>
</dbReference>
<dbReference type="NCBIfam" id="TIGR00255">
    <property type="entry name" value="YicC/YloC family endoribonuclease"/>
    <property type="match status" value="1"/>
</dbReference>
<evidence type="ECO:0000256" key="1">
    <source>
        <dbReference type="ARBA" id="ARBA00001968"/>
    </source>
</evidence>
<evidence type="ECO:0000259" key="7">
    <source>
        <dbReference type="Pfam" id="PF08340"/>
    </source>
</evidence>
<comment type="similarity">
    <text evidence="5">Belongs to the YicC/YloC family.</text>
</comment>